<keyword evidence="4" id="KW-1185">Reference proteome</keyword>
<dbReference type="Pfam" id="PF00076">
    <property type="entry name" value="RRM_1"/>
    <property type="match status" value="1"/>
</dbReference>
<reference evidence="3 4" key="3">
    <citation type="journal article" date="2017" name="G3 (Bethesda)">
        <title>Comparative analysis highlights variable genome content of wheat rusts and divergence of the mating loci.</title>
        <authorList>
            <person name="Cuomo C.A."/>
            <person name="Bakkeren G."/>
            <person name="Khalil H.B."/>
            <person name="Panwar V."/>
            <person name="Joly D."/>
            <person name="Linning R."/>
            <person name="Sakthikumar S."/>
            <person name="Song X."/>
            <person name="Adiconis X."/>
            <person name="Fan L."/>
            <person name="Goldberg J.M."/>
            <person name="Levin J.Z."/>
            <person name="Young S."/>
            <person name="Zeng Q."/>
            <person name="Anikster Y."/>
            <person name="Bruce M."/>
            <person name="Wang M."/>
            <person name="Yin C."/>
            <person name="McCallum B."/>
            <person name="Szabo L.J."/>
            <person name="Hulbert S."/>
            <person name="Chen X."/>
            <person name="Fellers J.P."/>
        </authorList>
    </citation>
    <scope>NUCLEOTIDE SEQUENCE</scope>
    <source>
        <strain evidence="3">isolate 1-1 / race 1 (BBBD)</strain>
        <strain evidence="4">Isolate 1-1 / race 1 (BBBD)</strain>
    </source>
</reference>
<dbReference type="EnsemblFungi" id="PTTG_30643-t43_1">
    <property type="protein sequence ID" value="PTTG_30643-t43_1-p1"/>
    <property type="gene ID" value="PTTG_30643"/>
</dbReference>
<reference evidence="2" key="2">
    <citation type="submission" date="2016-05" db="EMBL/GenBank/DDBJ databases">
        <title>Comparative analysis highlights variable genome content of wheat rusts and divergence of the mating loci.</title>
        <authorList>
            <person name="Cuomo C.A."/>
            <person name="Bakkeren G."/>
            <person name="Szabo L."/>
            <person name="Khalil H."/>
            <person name="Joly D."/>
            <person name="Goldberg J."/>
            <person name="Young S."/>
            <person name="Zeng Q."/>
            <person name="Fellers J."/>
        </authorList>
    </citation>
    <scope>NUCLEOTIDE SEQUENCE [LARGE SCALE GENOMIC DNA]</scope>
    <source>
        <strain evidence="2">1-1 BBBD Race 1</strain>
    </source>
</reference>
<dbReference type="CDD" id="cd00590">
    <property type="entry name" value="RRM_SF"/>
    <property type="match status" value="1"/>
</dbReference>
<dbReference type="InterPro" id="IPR035979">
    <property type="entry name" value="RBD_domain_sf"/>
</dbReference>
<dbReference type="AlphaFoldDB" id="A0A180FYC6"/>
<dbReference type="Proteomes" id="UP000005240">
    <property type="component" value="Unassembled WGS sequence"/>
</dbReference>
<organism evidence="2">
    <name type="scientific">Puccinia triticina (isolate 1-1 / race 1 (BBBD))</name>
    <name type="common">Brown leaf rust fungus</name>
    <dbReference type="NCBI Taxonomy" id="630390"/>
    <lineage>
        <taxon>Eukaryota</taxon>
        <taxon>Fungi</taxon>
        <taxon>Dikarya</taxon>
        <taxon>Basidiomycota</taxon>
        <taxon>Pucciniomycotina</taxon>
        <taxon>Pucciniomycetes</taxon>
        <taxon>Pucciniales</taxon>
        <taxon>Pucciniaceae</taxon>
        <taxon>Puccinia</taxon>
    </lineage>
</organism>
<evidence type="ECO:0000313" key="3">
    <source>
        <dbReference type="EnsemblFungi" id="PTTG_30643-t43_1-p1"/>
    </source>
</evidence>
<sequence>MSDHFKVPANQSAEYSLAHFWPIYLFNIAPGTSAADITEALKEHRSIRESFTPHVGSGMELFALVVFTSREGANKAIGALDGAKADGLLLEARKPTDCYWKREQRRRRSAEVWNF</sequence>
<dbReference type="Gene3D" id="3.30.70.330">
    <property type="match status" value="1"/>
</dbReference>
<dbReference type="VEuPathDB" id="FungiDB:PTTG_30643"/>
<dbReference type="InterPro" id="IPR012677">
    <property type="entry name" value="Nucleotide-bd_a/b_plait_sf"/>
</dbReference>
<dbReference type="SUPFAM" id="SSF54928">
    <property type="entry name" value="RNA-binding domain, RBD"/>
    <property type="match status" value="1"/>
</dbReference>
<name>A0A180FYC6_PUCT1</name>
<evidence type="ECO:0000313" key="4">
    <source>
        <dbReference type="Proteomes" id="UP000005240"/>
    </source>
</evidence>
<reference evidence="3" key="4">
    <citation type="submission" date="2025-05" db="UniProtKB">
        <authorList>
            <consortium name="EnsemblFungi"/>
        </authorList>
    </citation>
    <scope>IDENTIFICATION</scope>
    <source>
        <strain evidence="3">isolate 1-1 / race 1 (BBBD)</strain>
    </source>
</reference>
<dbReference type="InterPro" id="IPR000504">
    <property type="entry name" value="RRM_dom"/>
</dbReference>
<proteinExistence type="predicted"/>
<evidence type="ECO:0000313" key="2">
    <source>
        <dbReference type="EMBL" id="OAV85282.1"/>
    </source>
</evidence>
<protein>
    <submittedName>
        <fullName evidence="3">RRM domain-containing protein</fullName>
    </submittedName>
</protein>
<gene>
    <name evidence="2" type="ORF">PTTG_30643</name>
</gene>
<evidence type="ECO:0000259" key="1">
    <source>
        <dbReference type="Pfam" id="PF00076"/>
    </source>
</evidence>
<feature type="domain" description="RRM" evidence="1">
    <location>
        <begin position="23"/>
        <end position="87"/>
    </location>
</feature>
<dbReference type="EMBL" id="ADAS02005361">
    <property type="protein sequence ID" value="OAV85282.1"/>
    <property type="molecule type" value="Genomic_DNA"/>
</dbReference>
<dbReference type="GO" id="GO:0003723">
    <property type="term" value="F:RNA binding"/>
    <property type="evidence" value="ECO:0007669"/>
    <property type="project" value="InterPro"/>
</dbReference>
<accession>A0A180FYC6</accession>
<reference evidence="2" key="1">
    <citation type="submission" date="2009-11" db="EMBL/GenBank/DDBJ databases">
        <authorList>
            <consortium name="The Broad Institute Genome Sequencing Platform"/>
            <person name="Ward D."/>
            <person name="Feldgarden M."/>
            <person name="Earl A."/>
            <person name="Young S.K."/>
            <person name="Zeng Q."/>
            <person name="Koehrsen M."/>
            <person name="Alvarado L."/>
            <person name="Berlin A."/>
            <person name="Bochicchio J."/>
            <person name="Borenstein D."/>
            <person name="Chapman S.B."/>
            <person name="Chen Z."/>
            <person name="Engels R."/>
            <person name="Freedman E."/>
            <person name="Gellesch M."/>
            <person name="Goldberg J."/>
            <person name="Griggs A."/>
            <person name="Gujja S."/>
            <person name="Heilman E."/>
            <person name="Heiman D."/>
            <person name="Hepburn T."/>
            <person name="Howarth C."/>
            <person name="Jen D."/>
            <person name="Larson L."/>
            <person name="Lewis B."/>
            <person name="Mehta T."/>
            <person name="Park D."/>
            <person name="Pearson M."/>
            <person name="Roberts A."/>
            <person name="Saif S."/>
            <person name="Shea T."/>
            <person name="Shenoy N."/>
            <person name="Sisk P."/>
            <person name="Stolte C."/>
            <person name="Sykes S."/>
            <person name="Thomson T."/>
            <person name="Walk T."/>
            <person name="White J."/>
            <person name="Yandava C."/>
            <person name="Izard J."/>
            <person name="Baranova O.V."/>
            <person name="Blanton J.M."/>
            <person name="Tanner A.C."/>
            <person name="Dewhirst F.E."/>
            <person name="Haas B."/>
            <person name="Nusbaum C."/>
            <person name="Birren B."/>
        </authorList>
    </citation>
    <scope>NUCLEOTIDE SEQUENCE [LARGE SCALE GENOMIC DNA]</scope>
    <source>
        <strain evidence="2">1-1 BBBD Race 1</strain>
    </source>
</reference>